<dbReference type="OrthoDB" id="4913at2"/>
<dbReference type="HAMAP" id="MF_00490">
    <property type="entry name" value="ComB"/>
    <property type="match status" value="1"/>
</dbReference>
<keyword evidence="5 8" id="KW-0378">Hydrolase</keyword>
<dbReference type="GO" id="GO:0050532">
    <property type="term" value="F:2-phosphosulfolactate phosphatase activity"/>
    <property type="evidence" value="ECO:0007669"/>
    <property type="project" value="UniProtKB-UniRule"/>
</dbReference>
<comment type="caution">
    <text evidence="9">The sequence shown here is derived from an EMBL/GenBank/DDBJ whole genome shotgun (WGS) entry which is preliminary data.</text>
</comment>
<evidence type="ECO:0000256" key="8">
    <source>
        <dbReference type="HAMAP-Rule" id="MF_00490"/>
    </source>
</evidence>
<dbReference type="RefSeq" id="WP_134753042.1">
    <property type="nucleotide sequence ID" value="NZ_MYFO02000010.1"/>
</dbReference>
<dbReference type="PANTHER" id="PTHR37311">
    <property type="entry name" value="2-PHOSPHOSULFOLACTATE PHOSPHATASE-RELATED"/>
    <property type="match status" value="1"/>
</dbReference>
<evidence type="ECO:0000313" key="9">
    <source>
        <dbReference type="EMBL" id="TFE87521.1"/>
    </source>
</evidence>
<gene>
    <name evidence="8" type="primary">comB</name>
    <name evidence="9" type="ORF">B5M42_11880</name>
</gene>
<accession>A0A4Y8Q1C0</accession>
<dbReference type="SUPFAM" id="SSF142823">
    <property type="entry name" value="ComB-like"/>
    <property type="match status" value="1"/>
</dbReference>
<name>A0A4Y8Q1C0_9BACL</name>
<dbReference type="GO" id="GO:0000287">
    <property type="term" value="F:magnesium ion binding"/>
    <property type="evidence" value="ECO:0007669"/>
    <property type="project" value="UniProtKB-UniRule"/>
</dbReference>
<dbReference type="PANTHER" id="PTHR37311:SF1">
    <property type="entry name" value="2-PHOSPHOSULFOLACTATE PHOSPHATASE-RELATED"/>
    <property type="match status" value="1"/>
</dbReference>
<evidence type="ECO:0000256" key="5">
    <source>
        <dbReference type="ARBA" id="ARBA00022801"/>
    </source>
</evidence>
<reference evidence="9 10" key="1">
    <citation type="submission" date="2017-03" db="EMBL/GenBank/DDBJ databases">
        <title>Isolation of Levoglucosan Utilizing Bacteria.</title>
        <authorList>
            <person name="Arya A.S."/>
        </authorList>
    </citation>
    <scope>NUCLEOTIDE SEQUENCE [LARGE SCALE GENOMIC DNA]</scope>
    <source>
        <strain evidence="9 10">MEC069</strain>
    </source>
</reference>
<proteinExistence type="inferred from homology"/>
<dbReference type="EMBL" id="MYFO01000013">
    <property type="protein sequence ID" value="TFE87521.1"/>
    <property type="molecule type" value="Genomic_DNA"/>
</dbReference>
<comment type="catalytic activity">
    <reaction evidence="7 8">
        <text>(2R)-O-phospho-3-sulfolactate + H2O = (2R)-3-sulfolactate + phosphate</text>
        <dbReference type="Rhea" id="RHEA:23416"/>
        <dbReference type="ChEBI" id="CHEBI:15377"/>
        <dbReference type="ChEBI" id="CHEBI:15597"/>
        <dbReference type="ChEBI" id="CHEBI:43474"/>
        <dbReference type="ChEBI" id="CHEBI:58738"/>
        <dbReference type="EC" id="3.1.3.71"/>
    </reaction>
</comment>
<dbReference type="Proteomes" id="UP000298246">
    <property type="component" value="Unassembled WGS sequence"/>
</dbReference>
<dbReference type="GO" id="GO:0050545">
    <property type="term" value="F:sulfopyruvate decarboxylase activity"/>
    <property type="evidence" value="ECO:0007669"/>
    <property type="project" value="TreeGrafter"/>
</dbReference>
<protein>
    <recommendedName>
        <fullName evidence="4 8">Probable 2-phosphosulfolactate phosphatase</fullName>
        <ecNumber evidence="3 8">3.1.3.71</ecNumber>
    </recommendedName>
</protein>
<comment type="similarity">
    <text evidence="2 8">Belongs to the ComB family.</text>
</comment>
<evidence type="ECO:0000256" key="2">
    <source>
        <dbReference type="ARBA" id="ARBA00009997"/>
    </source>
</evidence>
<evidence type="ECO:0000313" key="10">
    <source>
        <dbReference type="Proteomes" id="UP000298246"/>
    </source>
</evidence>
<dbReference type="AlphaFoldDB" id="A0A4Y8Q1C0"/>
<evidence type="ECO:0000256" key="1">
    <source>
        <dbReference type="ARBA" id="ARBA00001946"/>
    </source>
</evidence>
<comment type="cofactor">
    <cofactor evidence="1 8">
        <name>Mg(2+)</name>
        <dbReference type="ChEBI" id="CHEBI:18420"/>
    </cofactor>
</comment>
<dbReference type="EC" id="3.1.3.71" evidence="3 8"/>
<organism evidence="9 10">
    <name type="scientific">Paenibacillus athensensis</name>
    <dbReference type="NCBI Taxonomy" id="1967502"/>
    <lineage>
        <taxon>Bacteria</taxon>
        <taxon>Bacillati</taxon>
        <taxon>Bacillota</taxon>
        <taxon>Bacilli</taxon>
        <taxon>Bacillales</taxon>
        <taxon>Paenibacillaceae</taxon>
        <taxon>Paenibacillus</taxon>
    </lineage>
</organism>
<evidence type="ECO:0000256" key="7">
    <source>
        <dbReference type="ARBA" id="ARBA00033711"/>
    </source>
</evidence>
<sequence length="244" mass="25738">MNIDVIGSIGEARSDELLHKTVIVIDVLRATTTMVAALANGATGVLPAETVLQAREQQTGAEVLGGERYCKKIPDFDLGNSPADYTAQAVGGRRVILTTTNGTRGIHKAQKAEHVLAGALVNATSCAAAAVSLKRDVVIICAGTQDVFALEDGLCAGLLVDSLLATARSSDATPNVNDFGLAMRACYLQERHRLLDALLGCANGKRLCKLGFRSDVDFCAQVDSTALVPMLRSHVMVPFTAPQF</sequence>
<dbReference type="Gene3D" id="3.90.1560.10">
    <property type="entry name" value="ComB-like"/>
    <property type="match status" value="1"/>
</dbReference>
<dbReference type="FunFam" id="3.90.1560.10:FF:000001">
    <property type="entry name" value="Probable 2-phosphosulfolactate phosphatase"/>
    <property type="match status" value="1"/>
</dbReference>
<keyword evidence="10" id="KW-1185">Reference proteome</keyword>
<dbReference type="InterPro" id="IPR005238">
    <property type="entry name" value="ComB-like"/>
</dbReference>
<evidence type="ECO:0000256" key="6">
    <source>
        <dbReference type="ARBA" id="ARBA00022842"/>
    </source>
</evidence>
<dbReference type="Pfam" id="PF04029">
    <property type="entry name" value="2-ph_phosp"/>
    <property type="match status" value="1"/>
</dbReference>
<evidence type="ECO:0000256" key="4">
    <source>
        <dbReference type="ARBA" id="ARBA00021948"/>
    </source>
</evidence>
<evidence type="ECO:0000256" key="3">
    <source>
        <dbReference type="ARBA" id="ARBA00012953"/>
    </source>
</evidence>
<dbReference type="InterPro" id="IPR036702">
    <property type="entry name" value="ComB-like_sf"/>
</dbReference>
<keyword evidence="6 8" id="KW-0460">Magnesium</keyword>